<keyword evidence="2" id="KW-1185">Reference proteome</keyword>
<proteinExistence type="predicted"/>
<accession>A0A938WKF9</accession>
<comment type="caution">
    <text evidence="1">The sequence shown here is derived from an EMBL/GenBank/DDBJ whole genome shotgun (WGS) entry which is preliminary data.</text>
</comment>
<sequence>MNKTITISREYGSGGLATGMMLAKRLGIPLYDRKMVEMAAAEAGLSANVVDDKEEKCPGAFDYRAYLLNCGRPVADRVFFAQSDVIRKLAGQGPCVIVGRCADYVLRDHHECLNIFIHSPLELRVNRVAGRMGCNLEKAHEATTTADKNRAAYHWHYARTAWGRAANYHLSIDSSIGLDETVSMIMQLISLTDKK</sequence>
<dbReference type="AlphaFoldDB" id="A0A938WKF9"/>
<evidence type="ECO:0000313" key="2">
    <source>
        <dbReference type="Proteomes" id="UP000764045"/>
    </source>
</evidence>
<keyword evidence="1" id="KW-0808">Transferase</keyword>
<dbReference type="EMBL" id="JACJJL010000002">
    <property type="protein sequence ID" value="MBM6660442.1"/>
    <property type="molecule type" value="Genomic_DNA"/>
</dbReference>
<gene>
    <name evidence="1" type="ORF">H6B30_01515</name>
</gene>
<dbReference type="SUPFAM" id="SSF52540">
    <property type="entry name" value="P-loop containing nucleoside triphosphate hydrolases"/>
    <property type="match status" value="1"/>
</dbReference>
<dbReference type="RefSeq" id="WP_205107219.1">
    <property type="nucleotide sequence ID" value="NZ_JACJJL010000002.1"/>
</dbReference>
<reference evidence="1 2" key="1">
    <citation type="journal article" date="2021" name="Sci. Rep.">
        <title>The distribution of antibiotic resistance genes in chicken gut microbiota commensals.</title>
        <authorList>
            <person name="Juricova H."/>
            <person name="Matiasovicova J."/>
            <person name="Kubasova T."/>
            <person name="Cejkova D."/>
            <person name="Rychlik I."/>
        </authorList>
    </citation>
    <scope>NUCLEOTIDE SEQUENCE [LARGE SCALE GENOMIC DNA]</scope>
    <source>
        <strain evidence="1 2">An819</strain>
    </source>
</reference>
<organism evidence="1 2">
    <name type="scientific">Marseilla massiliensis</name>
    <dbReference type="NCBI Taxonomy" id="1841864"/>
    <lineage>
        <taxon>Bacteria</taxon>
        <taxon>Pseudomonadati</taxon>
        <taxon>Bacteroidota</taxon>
        <taxon>Bacteroidia</taxon>
        <taxon>Bacteroidales</taxon>
        <taxon>Prevotellaceae</taxon>
        <taxon>Marseilla</taxon>
    </lineage>
</organism>
<keyword evidence="1" id="KW-0418">Kinase</keyword>
<dbReference type="GO" id="GO:0016301">
    <property type="term" value="F:kinase activity"/>
    <property type="evidence" value="ECO:0007669"/>
    <property type="project" value="UniProtKB-KW"/>
</dbReference>
<evidence type="ECO:0000313" key="1">
    <source>
        <dbReference type="EMBL" id="MBM6660442.1"/>
    </source>
</evidence>
<dbReference type="Pfam" id="PF13189">
    <property type="entry name" value="Cytidylate_kin2"/>
    <property type="match status" value="1"/>
</dbReference>
<dbReference type="Gene3D" id="3.40.50.300">
    <property type="entry name" value="P-loop containing nucleotide triphosphate hydrolases"/>
    <property type="match status" value="1"/>
</dbReference>
<dbReference type="Proteomes" id="UP000764045">
    <property type="component" value="Unassembled WGS sequence"/>
</dbReference>
<dbReference type="InterPro" id="IPR027417">
    <property type="entry name" value="P-loop_NTPase"/>
</dbReference>
<name>A0A938WKF9_9BACT</name>
<protein>
    <submittedName>
        <fullName evidence="1">Cytidylate kinase-like family protein</fullName>
    </submittedName>
</protein>